<evidence type="ECO:0000313" key="2">
    <source>
        <dbReference type="EMBL" id="CAD7673594.1"/>
    </source>
</evidence>
<dbReference type="InterPro" id="IPR031449">
    <property type="entry name" value="ANXA2R"/>
</dbReference>
<sequence length="79" mass="8675">MDGPAFLPSVKKAWDSAEVMLEPQLPLSLSSKNLGPWPLPFYTKLGEPYLCGLLSQTGPQHRHSSRAQNTLEPDLDLSA</sequence>
<evidence type="ECO:0000313" key="3">
    <source>
        <dbReference type="Proteomes" id="UP000645828"/>
    </source>
</evidence>
<gene>
    <name evidence="2" type="ORF">NYPRO_LOCUS6389</name>
</gene>
<dbReference type="Proteomes" id="UP000645828">
    <property type="component" value="Unassembled WGS sequence"/>
</dbReference>
<dbReference type="PANTHER" id="PTHR38820">
    <property type="entry name" value="ANNEXIN-2 RECEPTOR"/>
    <property type="match status" value="1"/>
</dbReference>
<reference evidence="2" key="1">
    <citation type="submission" date="2020-12" db="EMBL/GenBank/DDBJ databases">
        <authorList>
            <consortium name="Molecular Ecology Group"/>
        </authorList>
    </citation>
    <scope>NUCLEOTIDE SEQUENCE</scope>
    <source>
        <strain evidence="2">TBG_1078</strain>
    </source>
</reference>
<comment type="caution">
    <text evidence="2">The sequence shown here is derived from an EMBL/GenBank/DDBJ whole genome shotgun (WGS) entry which is preliminary data.</text>
</comment>
<dbReference type="AlphaFoldDB" id="A0A811Y910"/>
<dbReference type="EMBL" id="CAJHUB010000671">
    <property type="protein sequence ID" value="CAD7673594.1"/>
    <property type="molecule type" value="Genomic_DNA"/>
</dbReference>
<dbReference type="PANTHER" id="PTHR38820:SF1">
    <property type="entry name" value="ANNEXIN-2 RECEPTOR"/>
    <property type="match status" value="1"/>
</dbReference>
<accession>A0A811Y910</accession>
<evidence type="ECO:0000256" key="1">
    <source>
        <dbReference type="SAM" id="MobiDB-lite"/>
    </source>
</evidence>
<dbReference type="GO" id="GO:0038023">
    <property type="term" value="F:signaling receptor activity"/>
    <property type="evidence" value="ECO:0007669"/>
    <property type="project" value="InterPro"/>
</dbReference>
<keyword evidence="3" id="KW-1185">Reference proteome</keyword>
<dbReference type="Pfam" id="PF15721">
    <property type="entry name" value="ANXA2R"/>
    <property type="match status" value="1"/>
</dbReference>
<name>A0A811Y910_NYCPR</name>
<proteinExistence type="predicted"/>
<feature type="region of interest" description="Disordered" evidence="1">
    <location>
        <begin position="56"/>
        <end position="79"/>
    </location>
</feature>
<organism evidence="2 3">
    <name type="scientific">Nyctereutes procyonoides</name>
    <name type="common">Raccoon dog</name>
    <name type="synonym">Canis procyonoides</name>
    <dbReference type="NCBI Taxonomy" id="34880"/>
    <lineage>
        <taxon>Eukaryota</taxon>
        <taxon>Metazoa</taxon>
        <taxon>Chordata</taxon>
        <taxon>Craniata</taxon>
        <taxon>Vertebrata</taxon>
        <taxon>Euteleostomi</taxon>
        <taxon>Mammalia</taxon>
        <taxon>Eutheria</taxon>
        <taxon>Laurasiatheria</taxon>
        <taxon>Carnivora</taxon>
        <taxon>Caniformia</taxon>
        <taxon>Canidae</taxon>
        <taxon>Nyctereutes</taxon>
    </lineage>
</organism>
<protein>
    <submittedName>
        <fullName evidence="2">(raccoon dog) hypothetical protein</fullName>
    </submittedName>
</protein>